<dbReference type="Gene3D" id="1.10.472.80">
    <property type="entry name" value="Ypt/Rab-GAP domain of gyp1p, domain 3"/>
    <property type="match status" value="1"/>
</dbReference>
<dbReference type="InterPro" id="IPR011993">
    <property type="entry name" value="PH-like_dom_sf"/>
</dbReference>
<gene>
    <name evidence="5" type="ORF">P3T76_006766</name>
</gene>
<dbReference type="PROSITE" id="PS50086">
    <property type="entry name" value="TBC_RABGAP"/>
    <property type="match status" value="1"/>
</dbReference>
<dbReference type="SMART" id="SM00164">
    <property type="entry name" value="TBC"/>
    <property type="match status" value="1"/>
</dbReference>
<dbReference type="AlphaFoldDB" id="A0AAD9GN83"/>
<keyword evidence="1" id="KW-0175">Coiled coil</keyword>
<dbReference type="GO" id="GO:0005096">
    <property type="term" value="F:GTPase activator activity"/>
    <property type="evidence" value="ECO:0007669"/>
    <property type="project" value="TreeGrafter"/>
</dbReference>
<feature type="domain" description="PH" evidence="3">
    <location>
        <begin position="201"/>
        <end position="356"/>
    </location>
</feature>
<keyword evidence="6" id="KW-1185">Reference proteome</keyword>
<evidence type="ECO:0000256" key="2">
    <source>
        <dbReference type="SAM" id="MobiDB-lite"/>
    </source>
</evidence>
<dbReference type="EMBL" id="JASMQC010000011">
    <property type="protein sequence ID" value="KAK1941702.1"/>
    <property type="molecule type" value="Genomic_DNA"/>
</dbReference>
<evidence type="ECO:0000256" key="1">
    <source>
        <dbReference type="SAM" id="Coils"/>
    </source>
</evidence>
<feature type="region of interest" description="Disordered" evidence="2">
    <location>
        <begin position="419"/>
        <end position="444"/>
    </location>
</feature>
<organism evidence="5 6">
    <name type="scientific">Phytophthora citrophthora</name>
    <dbReference type="NCBI Taxonomy" id="4793"/>
    <lineage>
        <taxon>Eukaryota</taxon>
        <taxon>Sar</taxon>
        <taxon>Stramenopiles</taxon>
        <taxon>Oomycota</taxon>
        <taxon>Peronosporomycetes</taxon>
        <taxon>Peronosporales</taxon>
        <taxon>Peronosporaceae</taxon>
        <taxon>Phytophthora</taxon>
    </lineage>
</organism>
<dbReference type="SUPFAM" id="SSF50729">
    <property type="entry name" value="PH domain-like"/>
    <property type="match status" value="2"/>
</dbReference>
<dbReference type="GO" id="GO:0031267">
    <property type="term" value="F:small GTPase binding"/>
    <property type="evidence" value="ECO:0007669"/>
    <property type="project" value="TreeGrafter"/>
</dbReference>
<dbReference type="SMART" id="SM00233">
    <property type="entry name" value="PH"/>
    <property type="match status" value="2"/>
</dbReference>
<dbReference type="Proteomes" id="UP001259832">
    <property type="component" value="Unassembled WGS sequence"/>
</dbReference>
<dbReference type="PROSITE" id="PS50003">
    <property type="entry name" value="PH_DOMAIN"/>
    <property type="match status" value="1"/>
</dbReference>
<feature type="domain" description="Rab-GAP TBC" evidence="4">
    <location>
        <begin position="385"/>
        <end position="672"/>
    </location>
</feature>
<sequence length="1259" mass="139322">MQRPEASASLSISTSPPDAHSGRSEWRTSSLHSLSSHLLTHVLLVAPTSSNPTGFHSLSGVNVLWHGWLKKLGRFSKRWRKRYFVFLSTVNGMKELRHYDTYKDVNTLLMSTPQGVISMTDATGICCFTPVPTAGKKPTKFNRSDTNDSRPGAYDQKFAVLTPLHVHLLAFHNGREWNGTSESQQGLSLLASLSAFYPTVDVLHTGWMTKRRERNVHSPKSIMTYWKRHFFVFLTSGDLLYFRDDTMSELQGRVDVRHAPTVRVTGEQLMEERKRDGGMFKFGKMPQLERETCLIWIATPPSKMFVLKLEDDHDELGGGAGGKAGLGSSGVGVTTRKAELTPSSKKWLQLLLQGHAETKYTQLEKCIATGKFRLTTEIISAVRAGIPDELRGQLWKGFAGATDLQRRVELKHAIRSASKSSNVFRMPSRESSGRSGQKSPASKKHAIYDMCSAAIDVTKMDTPENQMLLSRLSALALQESGHVAVSVRPSELNNLTSRYPRAVSDASNPSDQYSEDRGSFYDDERDSMDDDEQIEMEEVKPGNVFSKRASARNTLKQLEKGKMGNYVYPSDYPAADWELASRRRLLIASSRYNIIDSLLPGYFHGYRPALQVDVAAFSALLQTRLPTLASHLATLKFPLGRLVERWFLSLFTASLIPLPTVLRIWDAFFIRGVLVFYGVGVALLFRAEETLFHAKTATEAEEYLRASERSCIDADAVFSLVFKDDLTIPWLSDEQLEKLRSTQRHRVMEQVSQKVGYFKDKLSILKLTQDLGSRCQAVAKQFLSDRKDVTAALQLSTTASGNDEDDTYGIYDFDDEASDLGLDSGRDKLEDSFQLSMHLLLEQVRESSAAAGSLAVELGQRQAKWLAISSQLAACPLARTPTPDSHSWLSQVKEGKISGAGHDASSLFSSIGGDFPSASRVIEASGMMFDTGEARFPSNDALGSESDISVAAQRSCLLTEREDLGLSDLHLAEMFLYALVSSLKALCAVRLECLGVTYRFMWHGGSWLESAIEYPSFSGSDTATTPTSSTPNSRQSVRVKTSQSSISASSLKRRPRAVDDSALSGRKRGDSGATTPRRGGRPTTRSFYNPTKSPTKLRPSLSSGDFSVLEFATGGVGTNLYDDPIIEGQPAPSSPTYAEQLVDPSDSYPVTPTSPTPQDGTTVGLDFSLGRGLDRCAASTLDASNKPLLAALTAQHQEGERVLREAHKRLLAGLGKFLRLEYRDQDWNLRERALTIERELQQELQEIEAEVHGAQWLQH</sequence>
<evidence type="ECO:0000259" key="4">
    <source>
        <dbReference type="PROSITE" id="PS50086"/>
    </source>
</evidence>
<dbReference type="SUPFAM" id="SSF47923">
    <property type="entry name" value="Ypt/Rab-GAP domain of gyp1p"/>
    <property type="match status" value="1"/>
</dbReference>
<feature type="region of interest" description="Disordered" evidence="2">
    <location>
        <begin position="501"/>
        <end position="529"/>
    </location>
</feature>
<feature type="compositionally biased region" description="Polar residues" evidence="2">
    <location>
        <begin position="1034"/>
        <end position="1050"/>
    </location>
</feature>
<evidence type="ECO:0000313" key="6">
    <source>
        <dbReference type="Proteomes" id="UP001259832"/>
    </source>
</evidence>
<comment type="caution">
    <text evidence="5">The sequence shown here is derived from an EMBL/GenBank/DDBJ whole genome shotgun (WGS) entry which is preliminary data.</text>
</comment>
<reference evidence="5" key="1">
    <citation type="submission" date="2023-08" db="EMBL/GenBank/DDBJ databases">
        <title>Reference Genome Resource for the Citrus Pathogen Phytophthora citrophthora.</title>
        <authorList>
            <person name="Moller H."/>
            <person name="Coetzee B."/>
            <person name="Rose L.J."/>
            <person name="Van Niekerk J.M."/>
        </authorList>
    </citation>
    <scope>NUCLEOTIDE SEQUENCE</scope>
    <source>
        <strain evidence="5">STE-U-9442</strain>
    </source>
</reference>
<feature type="compositionally biased region" description="Polar residues" evidence="2">
    <location>
        <begin position="1086"/>
        <end position="1102"/>
    </location>
</feature>
<dbReference type="InterPro" id="IPR035969">
    <property type="entry name" value="Rab-GAP_TBC_sf"/>
</dbReference>
<name>A0AAD9GN83_9STRA</name>
<feature type="compositionally biased region" description="Low complexity" evidence="2">
    <location>
        <begin position="1074"/>
        <end position="1085"/>
    </location>
</feature>
<evidence type="ECO:0000313" key="5">
    <source>
        <dbReference type="EMBL" id="KAK1941702.1"/>
    </source>
</evidence>
<evidence type="ECO:0000259" key="3">
    <source>
        <dbReference type="PROSITE" id="PS50003"/>
    </source>
</evidence>
<dbReference type="PANTHER" id="PTHR47219">
    <property type="entry name" value="RAB GTPASE-ACTIVATING PROTEIN 1-LIKE"/>
    <property type="match status" value="1"/>
</dbReference>
<dbReference type="InterPro" id="IPR001849">
    <property type="entry name" value="PH_domain"/>
</dbReference>
<feature type="compositionally biased region" description="Low complexity" evidence="2">
    <location>
        <begin position="1018"/>
        <end position="1033"/>
    </location>
</feature>
<dbReference type="InterPro" id="IPR000195">
    <property type="entry name" value="Rab-GAP-TBC_dom"/>
</dbReference>
<feature type="coiled-coil region" evidence="1">
    <location>
        <begin position="1230"/>
        <end position="1257"/>
    </location>
</feature>
<dbReference type="Gene3D" id="2.30.29.30">
    <property type="entry name" value="Pleckstrin-homology domain (PH domain)/Phosphotyrosine-binding domain (PTB)"/>
    <property type="match status" value="2"/>
</dbReference>
<dbReference type="PANTHER" id="PTHR47219:SF20">
    <property type="entry name" value="TBC1 DOMAIN FAMILY MEMBER 2B"/>
    <property type="match status" value="1"/>
</dbReference>
<proteinExistence type="predicted"/>
<accession>A0AAD9GN83</accession>
<dbReference type="InterPro" id="IPR050302">
    <property type="entry name" value="Rab_GAP_TBC_domain"/>
</dbReference>
<feature type="region of interest" description="Disordered" evidence="2">
    <location>
        <begin position="1"/>
        <end position="26"/>
    </location>
</feature>
<protein>
    <submittedName>
        <fullName evidence="5">Carabin</fullName>
    </submittedName>
</protein>
<dbReference type="Pfam" id="PF00566">
    <property type="entry name" value="RabGAP-TBC"/>
    <property type="match status" value="1"/>
</dbReference>
<feature type="region of interest" description="Disordered" evidence="2">
    <location>
        <begin position="1018"/>
        <end position="1102"/>
    </location>
</feature>